<keyword evidence="5 8" id="KW-0812">Transmembrane</keyword>
<reference evidence="9" key="1">
    <citation type="journal article" date="2023" name="G3 (Bethesda)">
        <title>Whole genome assemblies of Zophobas morio and Tenebrio molitor.</title>
        <authorList>
            <person name="Kaur S."/>
            <person name="Stinson S.A."/>
            <person name="diCenzo G.C."/>
        </authorList>
    </citation>
    <scope>NUCLEOTIDE SEQUENCE</scope>
    <source>
        <strain evidence="9">QUZm001</strain>
    </source>
</reference>
<gene>
    <name evidence="9" type="ORF">Zmor_017707</name>
</gene>
<accession>A0AA38MCW4</accession>
<evidence type="ECO:0000256" key="7">
    <source>
        <dbReference type="ARBA" id="ARBA00023136"/>
    </source>
</evidence>
<keyword evidence="4 8" id="KW-0808">Transferase</keyword>
<evidence type="ECO:0000256" key="2">
    <source>
        <dbReference type="ARBA" id="ARBA00007647"/>
    </source>
</evidence>
<dbReference type="InterPro" id="IPR008166">
    <property type="entry name" value="Glyco_transf_92"/>
</dbReference>
<comment type="subcellular location">
    <subcellularLocation>
        <location evidence="1">Membrane</location>
        <topology evidence="1">Single-pass membrane protein</topology>
    </subcellularLocation>
</comment>
<dbReference type="PANTHER" id="PTHR21461">
    <property type="entry name" value="GLYCOSYLTRANSFERASE FAMILY 92 PROTEIN"/>
    <property type="match status" value="1"/>
</dbReference>
<name>A0AA38MCW4_9CUCU</name>
<dbReference type="PANTHER" id="PTHR21461:SF83">
    <property type="entry name" value="GLYCOSYLTRANSFERASE FAMILY 92 PROTEIN"/>
    <property type="match status" value="1"/>
</dbReference>
<feature type="transmembrane region" description="Helical" evidence="8">
    <location>
        <begin position="7"/>
        <end position="24"/>
    </location>
</feature>
<keyword evidence="10" id="KW-1185">Reference proteome</keyword>
<dbReference type="GO" id="GO:0016020">
    <property type="term" value="C:membrane"/>
    <property type="evidence" value="ECO:0007669"/>
    <property type="project" value="UniProtKB-SubCell"/>
</dbReference>
<dbReference type="Proteomes" id="UP001168821">
    <property type="component" value="Unassembled WGS sequence"/>
</dbReference>
<evidence type="ECO:0000256" key="4">
    <source>
        <dbReference type="ARBA" id="ARBA00022679"/>
    </source>
</evidence>
<dbReference type="Pfam" id="PF01697">
    <property type="entry name" value="Glyco_transf_92"/>
    <property type="match status" value="1"/>
</dbReference>
<dbReference type="AlphaFoldDB" id="A0AA38MCW4"/>
<organism evidence="9 10">
    <name type="scientific">Zophobas morio</name>
    <dbReference type="NCBI Taxonomy" id="2755281"/>
    <lineage>
        <taxon>Eukaryota</taxon>
        <taxon>Metazoa</taxon>
        <taxon>Ecdysozoa</taxon>
        <taxon>Arthropoda</taxon>
        <taxon>Hexapoda</taxon>
        <taxon>Insecta</taxon>
        <taxon>Pterygota</taxon>
        <taxon>Neoptera</taxon>
        <taxon>Endopterygota</taxon>
        <taxon>Coleoptera</taxon>
        <taxon>Polyphaga</taxon>
        <taxon>Cucujiformia</taxon>
        <taxon>Tenebrionidae</taxon>
        <taxon>Zophobas</taxon>
    </lineage>
</organism>
<dbReference type="EMBL" id="JALNTZ010000005">
    <property type="protein sequence ID" value="KAJ3651684.1"/>
    <property type="molecule type" value="Genomic_DNA"/>
</dbReference>
<evidence type="ECO:0000313" key="9">
    <source>
        <dbReference type="EMBL" id="KAJ3651684.1"/>
    </source>
</evidence>
<evidence type="ECO:0000313" key="10">
    <source>
        <dbReference type="Proteomes" id="UP001168821"/>
    </source>
</evidence>
<keyword evidence="3 8" id="KW-0328">Glycosyltransferase</keyword>
<evidence type="ECO:0000256" key="1">
    <source>
        <dbReference type="ARBA" id="ARBA00004167"/>
    </source>
</evidence>
<comment type="similarity">
    <text evidence="2 8">Belongs to the glycosyltransferase 92 family.</text>
</comment>
<dbReference type="GO" id="GO:0016757">
    <property type="term" value="F:glycosyltransferase activity"/>
    <property type="evidence" value="ECO:0007669"/>
    <property type="project" value="UniProtKB-UniRule"/>
</dbReference>
<protein>
    <recommendedName>
        <fullName evidence="8">Glycosyltransferase family 92 protein</fullName>
        <ecNumber evidence="8">2.4.1.-</ecNumber>
    </recommendedName>
</protein>
<keyword evidence="7 8" id="KW-0472">Membrane</keyword>
<comment type="caution">
    <text evidence="9">The sequence shown here is derived from an EMBL/GenBank/DDBJ whole genome shotgun (WGS) entry which is preliminary data.</text>
</comment>
<sequence length="507" mass="59877">MIPRRIYILFLVVVVLLTVFMYNISLKTNTDDPKAGSFRQILQIYHSSQETEGTVPKYHPQYISPNSNKTGNLADIYLNSKQKRPPGLNATCAKFPDFFDLQFRNNYWQLQKTTNGTFHLFNAYLDQRNGSVIRIVGTYDVHKTEETFYCQFWYDKIPRPKIVASEVPFWMFRLKWGADTAYFNHPYLITCPVVRDSGQYPISVSLVDKPCTTASNNLKIFYKHVEEKKNFVVCVKGLSFPFEDRGDRLTEWIELVNLLGAEKINFYEFSVHPNTQRILDYYVNNGLVEVTPISLVGDFSNLPLLQKEFLKKKIIQRRLQEVIPFNDCLYKHIHEFKYVVLLDSDEVIVPVENTWVELIETLQEKYPNVYSYMARNIYFFDTYLHQHDWFSDIPKHMHMLQHVYRSHNYTKPGYFVKGFHDTKNVVALHNHFPFKCLKGCTNKEIDLDLAHLQHYRADCASGVGDCKSMKEDSAMDIRVWNFKDELIRRVERTFREVDLDYSNFDYR</sequence>
<evidence type="ECO:0000256" key="8">
    <source>
        <dbReference type="RuleBase" id="RU366017"/>
    </source>
</evidence>
<evidence type="ECO:0000256" key="6">
    <source>
        <dbReference type="ARBA" id="ARBA00022989"/>
    </source>
</evidence>
<dbReference type="GO" id="GO:0005737">
    <property type="term" value="C:cytoplasm"/>
    <property type="evidence" value="ECO:0007669"/>
    <property type="project" value="TreeGrafter"/>
</dbReference>
<keyword evidence="6 8" id="KW-1133">Transmembrane helix</keyword>
<proteinExistence type="inferred from homology"/>
<evidence type="ECO:0000256" key="3">
    <source>
        <dbReference type="ARBA" id="ARBA00022676"/>
    </source>
</evidence>
<dbReference type="EC" id="2.4.1.-" evidence="8"/>
<evidence type="ECO:0000256" key="5">
    <source>
        <dbReference type="ARBA" id="ARBA00022692"/>
    </source>
</evidence>